<evidence type="ECO:0000259" key="1">
    <source>
        <dbReference type="Pfam" id="PF13456"/>
    </source>
</evidence>
<dbReference type="EMBL" id="LXQA010309121">
    <property type="protein sequence ID" value="MCI42798.1"/>
    <property type="molecule type" value="Genomic_DNA"/>
</dbReference>
<dbReference type="Proteomes" id="UP000265520">
    <property type="component" value="Unassembled WGS sequence"/>
</dbReference>
<keyword evidence="3" id="KW-1185">Reference proteome</keyword>
<dbReference type="CDD" id="cd06222">
    <property type="entry name" value="RNase_H_like"/>
    <property type="match status" value="1"/>
</dbReference>
<dbReference type="InterPro" id="IPR012337">
    <property type="entry name" value="RNaseH-like_sf"/>
</dbReference>
<feature type="domain" description="RNase H type-1" evidence="1">
    <location>
        <begin position="3"/>
        <end position="60"/>
    </location>
</feature>
<dbReference type="InterPro" id="IPR002156">
    <property type="entry name" value="RNaseH_domain"/>
</dbReference>
<organism evidence="2 3">
    <name type="scientific">Trifolium medium</name>
    <dbReference type="NCBI Taxonomy" id="97028"/>
    <lineage>
        <taxon>Eukaryota</taxon>
        <taxon>Viridiplantae</taxon>
        <taxon>Streptophyta</taxon>
        <taxon>Embryophyta</taxon>
        <taxon>Tracheophyta</taxon>
        <taxon>Spermatophyta</taxon>
        <taxon>Magnoliopsida</taxon>
        <taxon>eudicotyledons</taxon>
        <taxon>Gunneridae</taxon>
        <taxon>Pentapetalae</taxon>
        <taxon>rosids</taxon>
        <taxon>fabids</taxon>
        <taxon>Fabales</taxon>
        <taxon>Fabaceae</taxon>
        <taxon>Papilionoideae</taxon>
        <taxon>50 kb inversion clade</taxon>
        <taxon>NPAAA clade</taxon>
        <taxon>Hologalegina</taxon>
        <taxon>IRL clade</taxon>
        <taxon>Trifolieae</taxon>
        <taxon>Trifolium</taxon>
    </lineage>
</organism>
<dbReference type="AlphaFoldDB" id="A0A392S1R6"/>
<dbReference type="InterPro" id="IPR044730">
    <property type="entry name" value="RNase_H-like_dom_plant"/>
</dbReference>
<comment type="caution">
    <text evidence="2">The sequence shown here is derived from an EMBL/GenBank/DDBJ whole genome shotgun (WGS) entry which is preliminary data.</text>
</comment>
<dbReference type="GO" id="GO:0004523">
    <property type="term" value="F:RNA-DNA hybrid ribonuclease activity"/>
    <property type="evidence" value="ECO:0007669"/>
    <property type="project" value="InterPro"/>
</dbReference>
<name>A0A392S1R6_9FABA</name>
<dbReference type="Pfam" id="PF13456">
    <property type="entry name" value="RVT_3"/>
    <property type="match status" value="1"/>
</dbReference>
<reference evidence="2 3" key="1">
    <citation type="journal article" date="2018" name="Front. Plant Sci.">
        <title>Red Clover (Trifolium pratense) and Zigzag Clover (T. medium) - A Picture of Genomic Similarities and Differences.</title>
        <authorList>
            <person name="Dluhosova J."/>
            <person name="Istvanek J."/>
            <person name="Nedelnik J."/>
            <person name="Repkova J."/>
        </authorList>
    </citation>
    <scope>NUCLEOTIDE SEQUENCE [LARGE SCALE GENOMIC DNA]</scope>
    <source>
        <strain evidence="3">cv. 10/8</strain>
        <tissue evidence="2">Leaf</tissue>
    </source>
</reference>
<dbReference type="SUPFAM" id="SSF53098">
    <property type="entry name" value="Ribonuclease H-like"/>
    <property type="match status" value="1"/>
</dbReference>
<feature type="non-terminal residue" evidence="2">
    <location>
        <position position="1"/>
    </location>
</feature>
<accession>A0A392S1R6</accession>
<sequence>TCDALGAEMWGMYLGMQLAWSQGHLQVECDSKMLVDMITGKVKINGKLATLVRRIQKLLKLNW</sequence>
<evidence type="ECO:0000313" key="3">
    <source>
        <dbReference type="Proteomes" id="UP000265520"/>
    </source>
</evidence>
<dbReference type="InterPro" id="IPR036397">
    <property type="entry name" value="RNaseH_sf"/>
</dbReference>
<dbReference type="GO" id="GO:0003676">
    <property type="term" value="F:nucleic acid binding"/>
    <property type="evidence" value="ECO:0007669"/>
    <property type="project" value="InterPro"/>
</dbReference>
<proteinExistence type="predicted"/>
<protein>
    <submittedName>
        <fullName evidence="2">Ribonuclease H protein</fullName>
    </submittedName>
</protein>
<evidence type="ECO:0000313" key="2">
    <source>
        <dbReference type="EMBL" id="MCI42798.1"/>
    </source>
</evidence>
<dbReference type="Gene3D" id="3.30.420.10">
    <property type="entry name" value="Ribonuclease H-like superfamily/Ribonuclease H"/>
    <property type="match status" value="1"/>
</dbReference>